<dbReference type="Proteomes" id="UP000241868">
    <property type="component" value="Unassembled WGS sequence"/>
</dbReference>
<name>A0A2P7U1V8_9NEIS</name>
<dbReference type="AlphaFoldDB" id="A0A2P7U1V8"/>
<accession>A0A2P7U1V8</accession>
<organism evidence="1 2">
    <name type="scientific">Neisseria iguanae</name>
    <dbReference type="NCBI Taxonomy" id="90242"/>
    <lineage>
        <taxon>Bacteria</taxon>
        <taxon>Pseudomonadati</taxon>
        <taxon>Pseudomonadota</taxon>
        <taxon>Betaproteobacteria</taxon>
        <taxon>Neisseriales</taxon>
        <taxon>Neisseriaceae</taxon>
        <taxon>Neisseria</taxon>
    </lineage>
</organism>
<gene>
    <name evidence="1" type="ORF">C7N83_03075</name>
</gene>
<reference evidence="1 2" key="1">
    <citation type="submission" date="2018-03" db="EMBL/GenBank/DDBJ databases">
        <title>Neisseria weixii sp. nov., isolated from the intestinal contents of Tibetan Plateau pika (Ochotona curzoniae) in Yushu, Qinghai Province, China.</title>
        <authorList>
            <person name="Gui Z."/>
        </authorList>
    </citation>
    <scope>NUCLEOTIDE SEQUENCE [LARGE SCALE GENOMIC DNA]</scope>
    <source>
        <strain evidence="1 2">ATCC 51483</strain>
    </source>
</reference>
<dbReference type="EMBL" id="PXYY01000011">
    <property type="protein sequence ID" value="PSJ80958.1"/>
    <property type="molecule type" value="Genomic_DNA"/>
</dbReference>
<proteinExistence type="predicted"/>
<evidence type="ECO:0000313" key="2">
    <source>
        <dbReference type="Proteomes" id="UP000241868"/>
    </source>
</evidence>
<protein>
    <submittedName>
        <fullName evidence="1">Uncharacterized protein</fullName>
    </submittedName>
</protein>
<dbReference type="RefSeq" id="WP_106740557.1">
    <property type="nucleotide sequence ID" value="NZ_PXYY01000011.1"/>
</dbReference>
<keyword evidence="2" id="KW-1185">Reference proteome</keyword>
<evidence type="ECO:0000313" key="1">
    <source>
        <dbReference type="EMBL" id="PSJ80958.1"/>
    </source>
</evidence>
<sequence length="60" mass="6911">MDRGGMAHNPVKLQDKFYLFKLSAVNRNPEAQLFGLMRNQLAQQAKQQKVHCQIDKIAQN</sequence>
<dbReference type="OrthoDB" id="8611511at2"/>
<comment type="caution">
    <text evidence="1">The sequence shown here is derived from an EMBL/GenBank/DDBJ whole genome shotgun (WGS) entry which is preliminary data.</text>
</comment>